<accession>C8VF20</accession>
<keyword evidence="2" id="KW-1185">Reference proteome</keyword>
<protein>
    <submittedName>
        <fullName evidence="1">Uncharacterized protein</fullName>
    </submittedName>
</protein>
<dbReference type="HOGENOM" id="CLU_3430976_0_0_1"/>
<evidence type="ECO:0000313" key="2">
    <source>
        <dbReference type="Proteomes" id="UP000000560"/>
    </source>
</evidence>
<evidence type="ECO:0000313" key="1">
    <source>
        <dbReference type="EMBL" id="CBF80968.1"/>
    </source>
</evidence>
<dbReference type="AlphaFoldDB" id="C8VF20"/>
<dbReference type="InParanoid" id="C8VF20"/>
<reference evidence="2" key="2">
    <citation type="journal article" date="2009" name="Fungal Genet. Biol.">
        <title>The 2008 update of the Aspergillus nidulans genome annotation: a community effort.</title>
        <authorList>
            <person name="Wortman J.R."/>
            <person name="Gilsenan J.M."/>
            <person name="Joardar V."/>
            <person name="Deegan J."/>
            <person name="Clutterbuck J."/>
            <person name="Andersen M.R."/>
            <person name="Archer D."/>
            <person name="Bencina M."/>
            <person name="Braus G."/>
            <person name="Coutinho P."/>
            <person name="von Dohren H."/>
            <person name="Doonan J."/>
            <person name="Driessen A.J."/>
            <person name="Durek P."/>
            <person name="Espeso E."/>
            <person name="Fekete E."/>
            <person name="Flipphi M."/>
            <person name="Estrada C.G."/>
            <person name="Geysens S."/>
            <person name="Goldman G."/>
            <person name="de Groot P.W."/>
            <person name="Hansen K."/>
            <person name="Harris S.D."/>
            <person name="Heinekamp T."/>
            <person name="Helmstaedt K."/>
            <person name="Henrissat B."/>
            <person name="Hofmann G."/>
            <person name="Homan T."/>
            <person name="Horio T."/>
            <person name="Horiuchi H."/>
            <person name="James S."/>
            <person name="Jones M."/>
            <person name="Karaffa L."/>
            <person name="Karanyi Z."/>
            <person name="Kato M."/>
            <person name="Keller N."/>
            <person name="Kelly D.E."/>
            <person name="Kiel J.A."/>
            <person name="Kim J.M."/>
            <person name="van der Klei I.J."/>
            <person name="Klis F.M."/>
            <person name="Kovalchuk A."/>
            <person name="Krasevec N."/>
            <person name="Kubicek C.P."/>
            <person name="Liu B."/>
            <person name="Maccabe A."/>
            <person name="Meyer V."/>
            <person name="Mirabito P."/>
            <person name="Miskei M."/>
            <person name="Mos M."/>
            <person name="Mullins J."/>
            <person name="Nelson D.R."/>
            <person name="Nielsen J."/>
            <person name="Oakley B.R."/>
            <person name="Osmani S.A."/>
            <person name="Pakula T."/>
            <person name="Paszewski A."/>
            <person name="Paulsen I."/>
            <person name="Pilsyk S."/>
            <person name="Pocsi I."/>
            <person name="Punt P.J."/>
            <person name="Ram A.F."/>
            <person name="Ren Q."/>
            <person name="Robellet X."/>
            <person name="Robson G."/>
            <person name="Seiboth B."/>
            <person name="van Solingen P."/>
            <person name="Specht T."/>
            <person name="Sun J."/>
            <person name="Taheri-Talesh N."/>
            <person name="Takeshita N."/>
            <person name="Ussery D."/>
            <person name="vanKuyk P.A."/>
            <person name="Visser H."/>
            <person name="van de Vondervoort P.J."/>
            <person name="de Vries R.P."/>
            <person name="Walton J."/>
            <person name="Xiang X."/>
            <person name="Xiong Y."/>
            <person name="Zeng A.P."/>
            <person name="Brandt B.W."/>
            <person name="Cornell M.J."/>
            <person name="van den Hondel C.A."/>
            <person name="Visser J."/>
            <person name="Oliver S.G."/>
            <person name="Turner G."/>
        </authorList>
    </citation>
    <scope>GENOME REANNOTATION</scope>
    <source>
        <strain evidence="2">FGSC A4 / ATCC 38163 / CBS 112.46 / NRRL 194 / M139</strain>
    </source>
</reference>
<organism evidence="1 2">
    <name type="scientific">Emericella nidulans (strain FGSC A4 / ATCC 38163 / CBS 112.46 / NRRL 194 / M139)</name>
    <name type="common">Aspergillus nidulans</name>
    <dbReference type="NCBI Taxonomy" id="227321"/>
    <lineage>
        <taxon>Eukaryota</taxon>
        <taxon>Fungi</taxon>
        <taxon>Dikarya</taxon>
        <taxon>Ascomycota</taxon>
        <taxon>Pezizomycotina</taxon>
        <taxon>Eurotiomycetes</taxon>
        <taxon>Eurotiomycetidae</taxon>
        <taxon>Eurotiales</taxon>
        <taxon>Aspergillaceae</taxon>
        <taxon>Aspergillus</taxon>
        <taxon>Aspergillus subgen. Nidulantes</taxon>
    </lineage>
</organism>
<dbReference type="Proteomes" id="UP000000560">
    <property type="component" value="Chromosome V"/>
</dbReference>
<sequence length="18" mass="2113">MKKNEDNSRAETVETVFD</sequence>
<proteinExistence type="predicted"/>
<reference evidence="2" key="1">
    <citation type="journal article" date="2005" name="Nature">
        <title>Sequencing of Aspergillus nidulans and comparative analysis with A. fumigatus and A. oryzae.</title>
        <authorList>
            <person name="Galagan J.E."/>
            <person name="Calvo S.E."/>
            <person name="Cuomo C."/>
            <person name="Ma L.J."/>
            <person name="Wortman J.R."/>
            <person name="Batzoglou S."/>
            <person name="Lee S.I."/>
            <person name="Basturkmen M."/>
            <person name="Spevak C.C."/>
            <person name="Clutterbuck J."/>
            <person name="Kapitonov V."/>
            <person name="Jurka J."/>
            <person name="Scazzocchio C."/>
            <person name="Farman M."/>
            <person name="Butler J."/>
            <person name="Purcell S."/>
            <person name="Harris S."/>
            <person name="Braus G.H."/>
            <person name="Draht O."/>
            <person name="Busch S."/>
            <person name="D'Enfert C."/>
            <person name="Bouchier C."/>
            <person name="Goldman G.H."/>
            <person name="Bell-Pedersen D."/>
            <person name="Griffiths-Jones S."/>
            <person name="Doonan J.H."/>
            <person name="Yu J."/>
            <person name="Vienken K."/>
            <person name="Pain A."/>
            <person name="Freitag M."/>
            <person name="Selker E.U."/>
            <person name="Archer D.B."/>
            <person name="Penalva M.A."/>
            <person name="Oakley B.R."/>
            <person name="Momany M."/>
            <person name="Tanaka T."/>
            <person name="Kumagai T."/>
            <person name="Asai K."/>
            <person name="Machida M."/>
            <person name="Nierman W.C."/>
            <person name="Denning D.W."/>
            <person name="Caddick M."/>
            <person name="Hynes M."/>
            <person name="Paoletti M."/>
            <person name="Fischer R."/>
            <person name="Miller B."/>
            <person name="Dyer P."/>
            <person name="Sachs M.S."/>
            <person name="Osmani S.A."/>
            <person name="Birren B.W."/>
        </authorList>
    </citation>
    <scope>NUCLEOTIDE SEQUENCE [LARGE SCALE GENOMIC DNA]</scope>
    <source>
        <strain evidence="2">FGSC A4 / ATCC 38163 / CBS 112.46 / NRRL 194 / M139</strain>
    </source>
</reference>
<dbReference type="EMBL" id="BN001305">
    <property type="protein sequence ID" value="CBF80968.1"/>
    <property type="molecule type" value="Genomic_DNA"/>
</dbReference>
<gene>
    <name evidence="1" type="ORF">ANIA_11465</name>
</gene>
<name>C8VF20_EMENI</name>